<keyword evidence="2" id="KW-1185">Reference proteome</keyword>
<organism evidence="1 2">
    <name type="scientific">Flavobacterium cheonanense</name>
    <dbReference type="NCBI Taxonomy" id="706183"/>
    <lineage>
        <taxon>Bacteria</taxon>
        <taxon>Pseudomonadati</taxon>
        <taxon>Bacteroidota</taxon>
        <taxon>Flavobacteriia</taxon>
        <taxon>Flavobacteriales</taxon>
        <taxon>Flavobacteriaceae</taxon>
        <taxon>Flavobacterium</taxon>
    </lineage>
</organism>
<sequence length="219" mass="26044">MRIFILLLLPFFCFSQEDNYKKLDKLPKAEFEKSVSDSIVKLESGDLWNFLKVLKDDYKKDLKPFNENFINKMEATKWPMDMHFLLNFLIEQKTEENILENILNSKKAVWDNGQWSEKFWKIIREHKLNIKEDSNYSINEKGQKTYNVKSFLEEKIKNGEIGPNPLLFLDYTISDYEPNQLFETLEKMNIKDIQIITKEEAPKIYGKRGADGMIKVLRK</sequence>
<evidence type="ECO:0000313" key="1">
    <source>
        <dbReference type="EMBL" id="GAA4071437.1"/>
    </source>
</evidence>
<comment type="caution">
    <text evidence="1">The sequence shown here is derived from an EMBL/GenBank/DDBJ whole genome shotgun (WGS) entry which is preliminary data.</text>
</comment>
<dbReference type="Proteomes" id="UP001500367">
    <property type="component" value="Unassembled WGS sequence"/>
</dbReference>
<name>A0ABP7VP24_9FLAO</name>
<protein>
    <submittedName>
        <fullName evidence="1">Uncharacterized protein</fullName>
    </submittedName>
</protein>
<accession>A0ABP7VP24</accession>
<evidence type="ECO:0000313" key="2">
    <source>
        <dbReference type="Proteomes" id="UP001500367"/>
    </source>
</evidence>
<proteinExistence type="predicted"/>
<dbReference type="RefSeq" id="WP_344816188.1">
    <property type="nucleotide sequence ID" value="NZ_BAABCT010000003.1"/>
</dbReference>
<gene>
    <name evidence="1" type="ORF">GCM10022389_15850</name>
</gene>
<reference evidence="2" key="1">
    <citation type="journal article" date="2019" name="Int. J. Syst. Evol. Microbiol.">
        <title>The Global Catalogue of Microorganisms (GCM) 10K type strain sequencing project: providing services to taxonomists for standard genome sequencing and annotation.</title>
        <authorList>
            <consortium name="The Broad Institute Genomics Platform"/>
            <consortium name="The Broad Institute Genome Sequencing Center for Infectious Disease"/>
            <person name="Wu L."/>
            <person name="Ma J."/>
        </authorList>
    </citation>
    <scope>NUCLEOTIDE SEQUENCE [LARGE SCALE GENOMIC DNA]</scope>
    <source>
        <strain evidence="2">JCM 17069</strain>
    </source>
</reference>
<dbReference type="EMBL" id="BAABCT010000003">
    <property type="protein sequence ID" value="GAA4071437.1"/>
    <property type="molecule type" value="Genomic_DNA"/>
</dbReference>